<feature type="region of interest" description="Disordered" evidence="14">
    <location>
        <begin position="990"/>
        <end position="1018"/>
    </location>
</feature>
<dbReference type="PANTHER" id="PTHR10241">
    <property type="entry name" value="LETHAL 2 GIANT LARVAE PROTEIN"/>
    <property type="match status" value="1"/>
</dbReference>
<evidence type="ECO:0000256" key="11">
    <source>
        <dbReference type="ARBA" id="ARBA00023054"/>
    </source>
</evidence>
<feature type="compositionally biased region" description="Low complexity" evidence="14">
    <location>
        <begin position="1003"/>
        <end position="1017"/>
    </location>
</feature>
<dbReference type="GO" id="GO:0045159">
    <property type="term" value="F:myosin II binding"/>
    <property type="evidence" value="ECO:0007669"/>
    <property type="project" value="TreeGrafter"/>
</dbReference>
<keyword evidence="11 13" id="KW-0175">Coiled coil</keyword>
<evidence type="ECO:0000256" key="4">
    <source>
        <dbReference type="ARBA" id="ARBA00022448"/>
    </source>
</evidence>
<evidence type="ECO:0000256" key="6">
    <source>
        <dbReference type="ARBA" id="ARBA00022483"/>
    </source>
</evidence>
<dbReference type="FunFam" id="1.20.5.110:FF:000001">
    <property type="entry name" value="syntaxin-binding protein 5 isoform X1"/>
    <property type="match status" value="1"/>
</dbReference>
<dbReference type="EMBL" id="CP012528">
    <property type="protein sequence ID" value="ALC49734.1"/>
    <property type="molecule type" value="Genomic_DNA"/>
</dbReference>
<dbReference type="FunFam" id="2.130.10.10:FF:000383">
    <property type="entry name" value="Syntaxin-binding protein 5 isoform b"/>
    <property type="match status" value="1"/>
</dbReference>
<keyword evidence="6" id="KW-0268">Exocytosis</keyword>
<sequence length="1527" mass="165268">MKKFTFKGVLDGFRQTVQPQAARQEQEIQEQLKADHFTLKKTFRHGFPYSPTSFAFDPVQKLLAIGDKSGYIRILGRPGVDAHAKHEGESECAVLFAQFLVNEGALVTVTADDTIHLWNIRQKNPRIVQSLKFQREHVTCIHLPVGSKWLYVGTEKGNIHVVHIDTFALSGYIINWNKAIEVVRTSHPGAVIALCDNPLDANKLLIAFECGLLVLWDLKAKAAEFRWQAAEAVKSLAWHYEGKYFVSSHTDGSICSWPTKLQPKPQSQVCPHAKINKDGNAEKCKPIYKVDLKSSATGETFTIFSGGMPSEKGSKSNCITVMVGKTTTVLEMEHAVCDFITLCENPWPCETQEPYAIAVLLQYDLVLIDLLTPGFPCFESPYPMDLHESPVTCCTYLTDCPSDLVPAFYSVGRTTTSKKTGFSEREWPISGGEWSPASCSYSEIVITGHQDGSLKFWDSGAGTLQILYKLKTAKMFEKPRHVSHTDNDNPLAVHLIFLCSESRRLCVAGAMGQVMLFKFRKVESTSEVLVLEIPILYENFDDIYGTSPECDFLTGHQVQKTESSDSDKTECTLKVRFGAQRKPPGFQSQLICLTTGPNRRTVQVTSLCINSSYGLMAYGTEYGLVIIDIIQKICLLSVACPDLYGAHDPYSRTPKSPKRIENKEEQSRSPSSDQLNDTTSPDSPSIEYIPEANEPPISASAMTTNAAANESRPTSPSPAAETATATATGQIINSSKEALVSGANAATAAAMAAAKSPQREEGANPSDRRKSMSWKTFNLKRQLSKVNMKIGGSLNVNQELESIRNNSAIFYAPKETSPEGAAAAGDDAAAEALECREEDVGLATATAQLNCDTSAGEFATVGATVVGKRVEFEQQPPPPPPPDQGERPSNLPLSEQQQQQQQMPLKPARQKFKEKSRDQRLLSVPNIKYQPREQRGMGIAIGGGGRANKNDVSPLMSGSLTKKIRAGVASGSVGVGCIGSVSAKAGVGGTGAGSSVGGGGSGSVDQQQQQQQQQQLQHQISNTASFDAEAALSLAEGFGGACGGAAGAHQHQYQHPYQHQHQTSVIQQQQSVTSYESLKKSKSQDILTLVPTLWIGTSFGSILTLFITMPERDVRKSQPVLVTINGGPVVRLKGSITSMSFLDSYGSLIPYTFEPWRDENRDKKDRTPTKSSSRTSPTFTPTTANTISNPSVAGGAGNISGTSAGSSGAGGAGGAGGAAGVVGPGGSGGGAGVAGGMSSSSASSSGISGSVSTGLETLTDRQYIVIASEKQTKVFDVANQCCINRIQLSEMDFAVKAETITMKDGSCLATYLSNGHLMVHSLPSLKLLLDTDFLPLMDLSFQTKCKQGIVDPMLSIWGQQFIVHEDTTQISKIFCFSHKGHGLYMASPTEIQKFTISSEFCQFILEMMGELYTVQEMPEQPKEGFFKGLFGGGAKLLDREELFGEQSGKANRSVARHIPGPNLDQLGQRASTAASEISRAHQLAMERGEKLNLLEERAERMANTAQDFSGTAHQLMLKYKDKKWYQL</sequence>
<keyword evidence="12" id="KW-0472">Membrane</keyword>
<dbReference type="Gene3D" id="1.20.5.110">
    <property type="match status" value="1"/>
</dbReference>
<dbReference type="GO" id="GO:0015031">
    <property type="term" value="P:protein transport"/>
    <property type="evidence" value="ECO:0007669"/>
    <property type="project" value="UniProtKB-KW"/>
</dbReference>
<comment type="similarity">
    <text evidence="3">Belongs to the WD repeat L(2)GL family.</text>
</comment>
<feature type="region of interest" description="Disordered" evidence="14">
    <location>
        <begin position="1158"/>
        <end position="1194"/>
    </location>
</feature>
<dbReference type="SUPFAM" id="SSF58038">
    <property type="entry name" value="SNARE fusion complex"/>
    <property type="match status" value="1"/>
</dbReference>
<dbReference type="InterPro" id="IPR036322">
    <property type="entry name" value="WD40_repeat_dom_sf"/>
</dbReference>
<feature type="compositionally biased region" description="Low complexity" evidence="14">
    <location>
        <begin position="1169"/>
        <end position="1188"/>
    </location>
</feature>
<feature type="region of interest" description="Disordered" evidence="14">
    <location>
        <begin position="872"/>
        <end position="924"/>
    </location>
</feature>
<keyword evidence="4" id="KW-0813">Transport</keyword>
<dbReference type="InterPro" id="IPR015943">
    <property type="entry name" value="WD40/YVTN_repeat-like_dom_sf"/>
</dbReference>
<organism evidence="16 17">
    <name type="scientific">Drosophila busckii</name>
    <name type="common">Fruit fly</name>
    <dbReference type="NCBI Taxonomy" id="30019"/>
    <lineage>
        <taxon>Eukaryota</taxon>
        <taxon>Metazoa</taxon>
        <taxon>Ecdysozoa</taxon>
        <taxon>Arthropoda</taxon>
        <taxon>Hexapoda</taxon>
        <taxon>Insecta</taxon>
        <taxon>Pterygota</taxon>
        <taxon>Neoptera</taxon>
        <taxon>Endopterygota</taxon>
        <taxon>Diptera</taxon>
        <taxon>Brachycera</taxon>
        <taxon>Muscomorpha</taxon>
        <taxon>Ephydroidea</taxon>
        <taxon>Drosophilidae</taxon>
        <taxon>Drosophila</taxon>
    </lineage>
</organism>
<dbReference type="FunFam" id="2.130.10.10:FF:000670">
    <property type="entry name" value="Tomosyn, isoform K"/>
    <property type="match status" value="1"/>
</dbReference>
<dbReference type="OrthoDB" id="19944at2759"/>
<evidence type="ECO:0000259" key="15">
    <source>
        <dbReference type="PROSITE" id="PS50892"/>
    </source>
</evidence>
<dbReference type="Pfam" id="PF00400">
    <property type="entry name" value="WD40"/>
    <property type="match status" value="1"/>
</dbReference>
<evidence type="ECO:0000256" key="2">
    <source>
        <dbReference type="ARBA" id="ARBA00004496"/>
    </source>
</evidence>
<keyword evidence="17" id="KW-1185">Reference proteome</keyword>
<dbReference type="InterPro" id="IPR042855">
    <property type="entry name" value="V_SNARE_CC"/>
</dbReference>
<dbReference type="GO" id="GO:0006887">
    <property type="term" value="P:exocytosis"/>
    <property type="evidence" value="ECO:0007669"/>
    <property type="project" value="UniProtKB-KW"/>
</dbReference>
<keyword evidence="8" id="KW-0853">WD repeat</keyword>
<name>A0A0M4ENS6_DROBS</name>
<gene>
    <name evidence="16" type="ORF">Dbus_chrXg1590</name>
</gene>
<evidence type="ECO:0000313" key="16">
    <source>
        <dbReference type="EMBL" id="ALC49734.1"/>
    </source>
</evidence>
<accession>A0A0M4ENS6</accession>
<dbReference type="Proteomes" id="UP000494163">
    <property type="component" value="Chromosome X"/>
</dbReference>
<evidence type="ECO:0000256" key="7">
    <source>
        <dbReference type="ARBA" id="ARBA00022490"/>
    </source>
</evidence>
<proteinExistence type="inferred from homology"/>
<protein>
    <submittedName>
        <fullName evidence="16">Tomosyn</fullName>
    </submittedName>
</protein>
<keyword evidence="9" id="KW-0677">Repeat</keyword>
<dbReference type="SMART" id="SM00320">
    <property type="entry name" value="WD40"/>
    <property type="match status" value="6"/>
</dbReference>
<dbReference type="PROSITE" id="PS50892">
    <property type="entry name" value="V_SNARE"/>
    <property type="match status" value="1"/>
</dbReference>
<keyword evidence="10" id="KW-0653">Protein transport</keyword>
<dbReference type="PANTHER" id="PTHR10241:SF25">
    <property type="entry name" value="TOMOSYN, ISOFORM C"/>
    <property type="match status" value="1"/>
</dbReference>
<feature type="region of interest" description="Disordered" evidence="14">
    <location>
        <begin position="647"/>
        <end position="726"/>
    </location>
</feature>
<feature type="compositionally biased region" description="Basic and acidic residues" evidence="14">
    <location>
        <begin position="911"/>
        <end position="920"/>
    </location>
</feature>
<dbReference type="PRINTS" id="PR00962">
    <property type="entry name" value="LETHAL2GIANT"/>
</dbReference>
<keyword evidence="5" id="KW-1003">Cell membrane</keyword>
<dbReference type="GO" id="GO:0019905">
    <property type="term" value="F:syntaxin binding"/>
    <property type="evidence" value="ECO:0007669"/>
    <property type="project" value="TreeGrafter"/>
</dbReference>
<evidence type="ECO:0000256" key="9">
    <source>
        <dbReference type="ARBA" id="ARBA00022737"/>
    </source>
</evidence>
<dbReference type="Pfam" id="PF08366">
    <property type="entry name" value="LLGL"/>
    <property type="match status" value="1"/>
</dbReference>
<reference evidence="16 17" key="1">
    <citation type="submission" date="2015-08" db="EMBL/GenBank/DDBJ databases">
        <title>Ancestral chromatin configuration constrains chromatin evolution on differentiating sex chromosomes in Drosophila.</title>
        <authorList>
            <person name="Zhou Q."/>
            <person name="Bachtrog D."/>
        </authorList>
    </citation>
    <scope>NUCLEOTIDE SEQUENCE [LARGE SCALE GENOMIC DNA]</scope>
    <source>
        <tissue evidence="16">Whole larvae</tissue>
    </source>
</reference>
<dbReference type="Gene3D" id="2.130.10.10">
    <property type="entry name" value="YVTN repeat-like/Quinoprotein amine dehydrogenase"/>
    <property type="match status" value="3"/>
</dbReference>
<dbReference type="CDD" id="cd15873">
    <property type="entry name" value="R-SNARE_STXBP5_6"/>
    <property type="match status" value="1"/>
</dbReference>
<dbReference type="GO" id="GO:0031201">
    <property type="term" value="C:SNARE complex"/>
    <property type="evidence" value="ECO:0007669"/>
    <property type="project" value="TreeGrafter"/>
</dbReference>
<feature type="region of interest" description="Disordered" evidence="14">
    <location>
        <begin position="751"/>
        <end position="772"/>
    </location>
</feature>
<evidence type="ECO:0000256" key="3">
    <source>
        <dbReference type="ARBA" id="ARBA00008070"/>
    </source>
</evidence>
<dbReference type="STRING" id="30019.A0A0M4ENS6"/>
<dbReference type="GO" id="GO:0006893">
    <property type="term" value="P:Golgi to plasma membrane transport"/>
    <property type="evidence" value="ECO:0007669"/>
    <property type="project" value="TreeGrafter"/>
</dbReference>
<evidence type="ECO:0000256" key="5">
    <source>
        <dbReference type="ARBA" id="ARBA00022475"/>
    </source>
</evidence>
<evidence type="ECO:0000256" key="13">
    <source>
        <dbReference type="PROSITE-ProRule" id="PRU00290"/>
    </source>
</evidence>
<feature type="compositionally biased region" description="Basic and acidic residues" evidence="14">
    <location>
        <begin position="757"/>
        <end position="770"/>
    </location>
</feature>
<evidence type="ECO:0000256" key="8">
    <source>
        <dbReference type="ARBA" id="ARBA00022574"/>
    </source>
</evidence>
<feature type="compositionally biased region" description="Basic and acidic residues" evidence="14">
    <location>
        <begin position="1158"/>
        <end position="1168"/>
    </location>
</feature>
<feature type="compositionally biased region" description="Polar residues" evidence="14">
    <location>
        <begin position="668"/>
        <end position="683"/>
    </location>
</feature>
<feature type="compositionally biased region" description="Low complexity" evidence="14">
    <location>
        <begin position="698"/>
        <end position="726"/>
    </location>
</feature>
<dbReference type="GO" id="GO:0005886">
    <property type="term" value="C:plasma membrane"/>
    <property type="evidence" value="ECO:0007669"/>
    <property type="project" value="UniProtKB-SubCell"/>
</dbReference>
<dbReference type="GO" id="GO:0005096">
    <property type="term" value="F:GTPase activator activity"/>
    <property type="evidence" value="ECO:0007669"/>
    <property type="project" value="TreeGrafter"/>
</dbReference>
<feature type="domain" description="V-SNARE coiled-coil homology" evidence="15">
    <location>
        <begin position="1462"/>
        <end position="1522"/>
    </location>
</feature>
<feature type="compositionally biased region" description="Gly residues" evidence="14">
    <location>
        <begin position="990"/>
        <end position="1002"/>
    </location>
</feature>
<dbReference type="InterPro" id="IPR001680">
    <property type="entry name" value="WD40_rpt"/>
</dbReference>
<keyword evidence="7" id="KW-0963">Cytoplasm</keyword>
<evidence type="ECO:0000256" key="10">
    <source>
        <dbReference type="ARBA" id="ARBA00022927"/>
    </source>
</evidence>
<dbReference type="OMA" id="IVWKFFD"/>
<comment type="subcellular location">
    <subcellularLocation>
        <location evidence="1">Cell membrane</location>
        <topology evidence="1">Peripheral membrane protein</topology>
    </subcellularLocation>
    <subcellularLocation>
        <location evidence="2">Cytoplasm</location>
    </subcellularLocation>
</comment>
<evidence type="ECO:0000256" key="14">
    <source>
        <dbReference type="SAM" id="MobiDB-lite"/>
    </source>
</evidence>
<evidence type="ECO:0000313" key="17">
    <source>
        <dbReference type="Proteomes" id="UP000494163"/>
    </source>
</evidence>
<evidence type="ECO:0000256" key="12">
    <source>
        <dbReference type="ARBA" id="ARBA00023136"/>
    </source>
</evidence>
<dbReference type="FunFam" id="2.130.10.10:FF:003581">
    <property type="entry name" value="Lethal(2) giant larvae protein-like Protein"/>
    <property type="match status" value="1"/>
</dbReference>
<dbReference type="InterPro" id="IPR000664">
    <property type="entry name" value="Lethal2_giant"/>
</dbReference>
<feature type="compositionally biased region" description="Basic and acidic residues" evidence="14">
    <location>
        <begin position="658"/>
        <end position="667"/>
    </location>
</feature>
<dbReference type="SUPFAM" id="SSF50978">
    <property type="entry name" value="WD40 repeat-like"/>
    <property type="match status" value="2"/>
</dbReference>
<dbReference type="InterPro" id="IPR013577">
    <property type="entry name" value="LLGL2"/>
</dbReference>
<evidence type="ECO:0000256" key="1">
    <source>
        <dbReference type="ARBA" id="ARBA00004202"/>
    </source>
</evidence>